<dbReference type="InterPro" id="IPR011856">
    <property type="entry name" value="tRNA_endonuc-like_dom_sf"/>
</dbReference>
<proteinExistence type="inferred from homology"/>
<dbReference type="NCBIfam" id="NF009150">
    <property type="entry name" value="PRK12497.1-3"/>
    <property type="match status" value="1"/>
</dbReference>
<gene>
    <name evidence="3" type="ORF">ACFSW5_11965</name>
</gene>
<reference evidence="4" key="1">
    <citation type="journal article" date="2019" name="Int. J. Syst. Evol. Microbiol.">
        <title>The Global Catalogue of Microorganisms (GCM) 10K type strain sequencing project: providing services to taxonomists for standard genome sequencing and annotation.</title>
        <authorList>
            <consortium name="The Broad Institute Genomics Platform"/>
            <consortium name="The Broad Institute Genome Sequencing Center for Infectious Disease"/>
            <person name="Wu L."/>
            <person name="Ma J."/>
        </authorList>
    </citation>
    <scope>NUCLEOTIDE SEQUENCE [LARGE SCALE GENOMIC DNA]</scope>
    <source>
        <strain evidence="4">TISTR 1827</strain>
    </source>
</reference>
<evidence type="ECO:0000313" key="3">
    <source>
        <dbReference type="EMBL" id="MFD2660965.1"/>
    </source>
</evidence>
<sequence>MEHKRPQAKLSKLTVKPDGRKRVGQLGEAAACEYLEQSGYVIVARNWRCRTGEIDIVAAHGGVTVFVEVRTRRSGGRFGTAAESIDFRKRRQVMETARVYLKLHAAEDVPVRFDAVAITMDGDQVVELKHYEGAL</sequence>
<comment type="similarity">
    <text evidence="1 2">Belongs to the UPF0102 family.</text>
</comment>
<dbReference type="Proteomes" id="UP001597493">
    <property type="component" value="Unassembled WGS sequence"/>
</dbReference>
<dbReference type="EMBL" id="JBHUMY010000012">
    <property type="protein sequence ID" value="MFD2660965.1"/>
    <property type="molecule type" value="Genomic_DNA"/>
</dbReference>
<dbReference type="InterPro" id="IPR011335">
    <property type="entry name" value="Restrct_endonuc-II-like"/>
</dbReference>
<accession>A0ABW5QY09</accession>
<dbReference type="RefSeq" id="WP_379273168.1">
    <property type="nucleotide sequence ID" value="NZ_JBHUGT010000002.1"/>
</dbReference>
<dbReference type="CDD" id="cd20736">
    <property type="entry name" value="PoNe_Nuclease"/>
    <property type="match status" value="1"/>
</dbReference>
<dbReference type="SUPFAM" id="SSF52980">
    <property type="entry name" value="Restriction endonuclease-like"/>
    <property type="match status" value="1"/>
</dbReference>
<evidence type="ECO:0000256" key="1">
    <source>
        <dbReference type="ARBA" id="ARBA00006738"/>
    </source>
</evidence>
<dbReference type="PANTHER" id="PTHR34039:SF1">
    <property type="entry name" value="UPF0102 PROTEIN YRAN"/>
    <property type="match status" value="1"/>
</dbReference>
<keyword evidence="4" id="KW-1185">Reference proteome</keyword>
<protein>
    <recommendedName>
        <fullName evidence="2">UPF0102 protein ACFSW5_11965</fullName>
    </recommendedName>
</protein>
<dbReference type="PANTHER" id="PTHR34039">
    <property type="entry name" value="UPF0102 PROTEIN YRAN"/>
    <property type="match status" value="1"/>
</dbReference>
<evidence type="ECO:0000313" key="4">
    <source>
        <dbReference type="Proteomes" id="UP001597493"/>
    </source>
</evidence>
<dbReference type="Gene3D" id="3.40.1350.10">
    <property type="match status" value="1"/>
</dbReference>
<dbReference type="NCBIfam" id="TIGR00252">
    <property type="entry name" value="YraN family protein"/>
    <property type="match status" value="1"/>
</dbReference>
<evidence type="ECO:0000256" key="2">
    <source>
        <dbReference type="HAMAP-Rule" id="MF_00048"/>
    </source>
</evidence>
<comment type="caution">
    <text evidence="3">The sequence shown here is derived from an EMBL/GenBank/DDBJ whole genome shotgun (WGS) entry which is preliminary data.</text>
</comment>
<name>A0ABW5QY09_9BACL</name>
<dbReference type="InterPro" id="IPR003509">
    <property type="entry name" value="UPF0102_YraN-like"/>
</dbReference>
<dbReference type="NCBIfam" id="NF009154">
    <property type="entry name" value="PRK12497.3-3"/>
    <property type="match status" value="1"/>
</dbReference>
<dbReference type="Pfam" id="PF02021">
    <property type="entry name" value="UPF0102"/>
    <property type="match status" value="1"/>
</dbReference>
<organism evidence="3 4">
    <name type="scientific">Paenibacillus thailandensis</name>
    <dbReference type="NCBI Taxonomy" id="393250"/>
    <lineage>
        <taxon>Bacteria</taxon>
        <taxon>Bacillati</taxon>
        <taxon>Bacillota</taxon>
        <taxon>Bacilli</taxon>
        <taxon>Bacillales</taxon>
        <taxon>Paenibacillaceae</taxon>
        <taxon>Paenibacillus</taxon>
    </lineage>
</organism>
<dbReference type="HAMAP" id="MF_00048">
    <property type="entry name" value="UPF0102"/>
    <property type="match status" value="1"/>
</dbReference>